<evidence type="ECO:0000256" key="4">
    <source>
        <dbReference type="ARBA" id="ARBA00022840"/>
    </source>
</evidence>
<sequence length="1185" mass="130929">MKLKTLEIIGFKSFANKTVIDFQQGMTGIVGPNGSGKSNIIEAIRWVMGEQSAKDLRGNKMADVIFGGTKDRKALNRAEVSITFDNSDHYIASDFSEIRITRRLYRSGESAYQLNGSDCRLKDIHDLFMDTGLGRDGFSIISQGQVEKIFSAKPEDRRGIIEEVAGVYKYKQNKDKAEKDLAATEDNLARVDDIVQEVESQLLPLAHQADTAKDYLAKREKFEKLDQVRLTRSILALQKAVAQQGLEVDQAKVLVEQKQASVQDTQNNLNQTRRDLDQVQSQRDQLQNEIVAKTQEKEQLIGNQKLASQEQATLVRDLANVQESRTAENERLTAATADLEEVQDHLTALVDQEKALKQTITKIDQDHGSAKITAVQSQLDENRNAYVATMQELASLHNKLAYQKQAAEQSQRQLGEKQAALASAQGNLQEAEAKLSQYQESHPTVASGENPFVDKINRATDALELAKQAYQSQQKDWQQAAYRLEQAQSRYHAEAALDEYAGFYQGVKNLMNPQARGQFPGIKGVVAELLSVPTDYTKAIETVLGGALQQVVVDTTATAKGIVSYLTKNKKGRVTLLPVDTIKPRSIRDIHAATRENGYIGVAADLVKMPAGMDNILSALLGTTLVVTNLDAATRVARACQNRVRVVSLDGQLVNAGGSITGGANFRQGPSVLSRQNDLKAKEQELAQSQQALNDLAQKRDQSQDKVLTLQNQLADLEQSSRTFVAQGQQVDYELATLKDNVAKYQTEVQTLSLDLDDLQAQLADLDTDQQEAEAALTASDQAKAEAESQSADLTTQLEQLNHEHQAYQDQKAEFQAELAKVQAQKVGDQDNQKRFQTSLNQAQNQLQVLADKEEKLQATLNQVQSAEELDQAVTALTEVLDQDQAKAQTLADQWTQLSTQVKDQEQALSQVQESLNTGLVDQSTVTHQLQTSQEKLVKLVTTLRQTYGLNVESEDDLVQSDQSDQEVDRELSATKKALDALGPVNIAAIQEYDEIKVRHDFLTQQSADLRTAKQTLQDTIDEMDQEVQVRFKQTFDAVAENFSDVFTKMFAGGQAQLELTDPEHLLTTGIDIKAQPPGKKFQQMSLLSGGEKALTAISLLFAILQVRPVPFAVLDEAEAALDEANVDRFAAYLKNFAGDTQFITITHRKGTMVAAKVLYGVTMQEAGISKMVAVNLEEAHQQLA</sequence>
<evidence type="ECO:0000256" key="1">
    <source>
        <dbReference type="ARBA" id="ARBA00004496"/>
    </source>
</evidence>
<keyword evidence="6 7" id="KW-0238">DNA-binding</keyword>
<dbReference type="GO" id="GO:0007059">
    <property type="term" value="P:chromosome segregation"/>
    <property type="evidence" value="ECO:0007669"/>
    <property type="project" value="UniProtKB-UniRule"/>
</dbReference>
<dbReference type="Gene3D" id="3.40.50.300">
    <property type="entry name" value="P-loop containing nucleotide triphosphate hydrolases"/>
    <property type="match status" value="2"/>
</dbReference>
<evidence type="ECO:0000256" key="5">
    <source>
        <dbReference type="ARBA" id="ARBA00023054"/>
    </source>
</evidence>
<evidence type="ECO:0000256" key="7">
    <source>
        <dbReference type="HAMAP-Rule" id="MF_01894"/>
    </source>
</evidence>
<dbReference type="FunFam" id="3.40.50.300:FF:000901">
    <property type="entry name" value="Chromosome partition protein Smc"/>
    <property type="match status" value="1"/>
</dbReference>
<dbReference type="EMBL" id="DF968005">
    <property type="protein sequence ID" value="GAP00578.1"/>
    <property type="molecule type" value="Genomic_DNA"/>
</dbReference>
<dbReference type="Pfam" id="PF06470">
    <property type="entry name" value="SMC_hinge"/>
    <property type="match status" value="1"/>
</dbReference>
<dbReference type="GO" id="GO:0030261">
    <property type="term" value="P:chromosome condensation"/>
    <property type="evidence" value="ECO:0007669"/>
    <property type="project" value="InterPro"/>
</dbReference>
<name>A0A0K8MJE4_9LACO</name>
<keyword evidence="5 7" id="KW-0175">Coiled coil</keyword>
<keyword evidence="3 7" id="KW-0547">Nucleotide-binding</keyword>
<feature type="coiled-coil region" evidence="7">
    <location>
        <begin position="248"/>
        <end position="303"/>
    </location>
</feature>
<protein>
    <recommendedName>
        <fullName evidence="7">Chromosome partition protein Smc</fullName>
    </recommendedName>
</protein>
<dbReference type="InterPro" id="IPR036277">
    <property type="entry name" value="SMC_hinge_sf"/>
</dbReference>
<keyword evidence="10" id="KW-1185">Reference proteome</keyword>
<evidence type="ECO:0000256" key="3">
    <source>
        <dbReference type="ARBA" id="ARBA00022741"/>
    </source>
</evidence>
<dbReference type="Proteomes" id="UP000253891">
    <property type="component" value="Unassembled WGS sequence"/>
</dbReference>
<dbReference type="InterPro" id="IPR011890">
    <property type="entry name" value="SMC_prok"/>
</dbReference>
<dbReference type="InterPro" id="IPR003395">
    <property type="entry name" value="RecF/RecN/SMC_N"/>
</dbReference>
<reference evidence="9 10" key="1">
    <citation type="journal article" date="2015" name="BMC Genomics">
        <title>Comparative genomics of Fructobacillus spp. and Leuconostoc spp. reveals niche-specific evolution of Fructobacillus spp.</title>
        <authorList>
            <person name="Endo A."/>
            <person name="Tanizawa Y."/>
            <person name="Tanaka N."/>
            <person name="Maeno S."/>
            <person name="Kumar H."/>
            <person name="Shiwa Y."/>
            <person name="Okada S."/>
            <person name="Yoshikawa H."/>
            <person name="Dicks L."/>
            <person name="Nakagawa J."/>
            <person name="Arita M."/>
        </authorList>
    </citation>
    <scope>NUCLEOTIDE SEQUENCE [LARGE SCALE GENOMIC DNA]</scope>
    <source>
        <strain evidence="9 10">JCM 12225</strain>
    </source>
</reference>
<keyword evidence="2 7" id="KW-0963">Cytoplasm</keyword>
<dbReference type="GO" id="GO:0016887">
    <property type="term" value="F:ATP hydrolysis activity"/>
    <property type="evidence" value="ECO:0007669"/>
    <property type="project" value="InterPro"/>
</dbReference>
<dbReference type="InterPro" id="IPR027417">
    <property type="entry name" value="P-loop_NTPase"/>
</dbReference>
<dbReference type="OrthoDB" id="9808768at2"/>
<proteinExistence type="inferred from homology"/>
<dbReference type="Gene3D" id="1.20.1060.20">
    <property type="match status" value="1"/>
</dbReference>
<dbReference type="FunFam" id="3.40.50.300:FF:000984">
    <property type="entry name" value="Chromosome partition protein Smc"/>
    <property type="match status" value="1"/>
</dbReference>
<dbReference type="AlphaFoldDB" id="A0A0K8MJE4"/>
<dbReference type="SMART" id="SM00968">
    <property type="entry name" value="SMC_hinge"/>
    <property type="match status" value="1"/>
</dbReference>
<dbReference type="GO" id="GO:0005524">
    <property type="term" value="F:ATP binding"/>
    <property type="evidence" value="ECO:0007669"/>
    <property type="project" value="UniProtKB-UniRule"/>
</dbReference>
<evidence type="ECO:0000313" key="9">
    <source>
        <dbReference type="EMBL" id="GAP00578.1"/>
    </source>
</evidence>
<evidence type="ECO:0000256" key="2">
    <source>
        <dbReference type="ARBA" id="ARBA00022490"/>
    </source>
</evidence>
<keyword evidence="4 7" id="KW-0067">ATP-binding</keyword>
<dbReference type="GO" id="GO:0006260">
    <property type="term" value="P:DNA replication"/>
    <property type="evidence" value="ECO:0007669"/>
    <property type="project" value="UniProtKB-UniRule"/>
</dbReference>
<comment type="domain">
    <text evidence="7">Contains large globular domains required for ATP hydrolysis at each terminus and a third globular domain forming a flexible hinge near the middle of the molecule. These domains are separated by coiled-coil structures.</text>
</comment>
<feature type="binding site" evidence="7">
    <location>
        <begin position="32"/>
        <end position="39"/>
    </location>
    <ligand>
        <name>ATP</name>
        <dbReference type="ChEBI" id="CHEBI:30616"/>
    </ligand>
</feature>
<dbReference type="SUPFAM" id="SSF52540">
    <property type="entry name" value="P-loop containing nucleoside triphosphate hydrolases"/>
    <property type="match status" value="1"/>
</dbReference>
<gene>
    <name evidence="7 9" type="primary">smc</name>
    <name evidence="9" type="ORF">FFIC_285970</name>
</gene>
<dbReference type="PANTHER" id="PTHR43977">
    <property type="entry name" value="STRUCTURAL MAINTENANCE OF CHROMOSOMES PROTEIN 3"/>
    <property type="match status" value="1"/>
</dbReference>
<dbReference type="PIRSF" id="PIRSF005719">
    <property type="entry name" value="SMC"/>
    <property type="match status" value="1"/>
</dbReference>
<dbReference type="InterPro" id="IPR010935">
    <property type="entry name" value="SMC_hinge"/>
</dbReference>
<dbReference type="RefSeq" id="WP_061993861.1">
    <property type="nucleotide sequence ID" value="NZ_DF968005.1"/>
</dbReference>
<dbReference type="SUPFAM" id="SSF57997">
    <property type="entry name" value="Tropomyosin"/>
    <property type="match status" value="1"/>
</dbReference>
<comment type="subcellular location">
    <subcellularLocation>
        <location evidence="1 7">Cytoplasm</location>
    </subcellularLocation>
</comment>
<evidence type="ECO:0000313" key="10">
    <source>
        <dbReference type="Proteomes" id="UP000253891"/>
    </source>
</evidence>
<dbReference type="GO" id="GO:0005694">
    <property type="term" value="C:chromosome"/>
    <property type="evidence" value="ECO:0007669"/>
    <property type="project" value="InterPro"/>
</dbReference>
<feature type="coiled-coil region" evidence="7">
    <location>
        <begin position="407"/>
        <end position="476"/>
    </location>
</feature>
<comment type="subunit">
    <text evidence="7">Homodimer.</text>
</comment>
<accession>A0A0K8MJE4</accession>
<dbReference type="SUPFAM" id="SSF75553">
    <property type="entry name" value="Smc hinge domain"/>
    <property type="match status" value="1"/>
</dbReference>
<dbReference type="GO" id="GO:0005737">
    <property type="term" value="C:cytoplasm"/>
    <property type="evidence" value="ECO:0007669"/>
    <property type="project" value="UniProtKB-SubCell"/>
</dbReference>
<dbReference type="Pfam" id="PF02463">
    <property type="entry name" value="SMC_N"/>
    <property type="match status" value="1"/>
</dbReference>
<comment type="function">
    <text evidence="7">Required for chromosome condensation and partitioning.</text>
</comment>
<organism evidence="9 10">
    <name type="scientific">Fructobacillus ficulneus</name>
    <dbReference type="NCBI Taxonomy" id="157463"/>
    <lineage>
        <taxon>Bacteria</taxon>
        <taxon>Bacillati</taxon>
        <taxon>Bacillota</taxon>
        <taxon>Bacilli</taxon>
        <taxon>Lactobacillales</taxon>
        <taxon>Lactobacillaceae</taxon>
        <taxon>Fructobacillus</taxon>
    </lineage>
</organism>
<evidence type="ECO:0000256" key="6">
    <source>
        <dbReference type="ARBA" id="ARBA00023125"/>
    </source>
</evidence>
<dbReference type="GO" id="GO:0007062">
    <property type="term" value="P:sister chromatid cohesion"/>
    <property type="evidence" value="ECO:0007669"/>
    <property type="project" value="InterPro"/>
</dbReference>
<feature type="coiled-coil region" evidence="7">
    <location>
        <begin position="167"/>
        <end position="201"/>
    </location>
</feature>
<dbReference type="STRING" id="157463.GCA_001047075_01458"/>
<evidence type="ECO:0000259" key="8">
    <source>
        <dbReference type="SMART" id="SM00968"/>
    </source>
</evidence>
<dbReference type="NCBIfam" id="TIGR02168">
    <property type="entry name" value="SMC_prok_B"/>
    <property type="match status" value="1"/>
</dbReference>
<dbReference type="CDD" id="cd03278">
    <property type="entry name" value="ABC_SMC_barmotin"/>
    <property type="match status" value="2"/>
</dbReference>
<feature type="domain" description="SMC hinge" evidence="8">
    <location>
        <begin position="520"/>
        <end position="637"/>
    </location>
</feature>
<dbReference type="InterPro" id="IPR024704">
    <property type="entry name" value="SMC"/>
</dbReference>
<comment type="similarity">
    <text evidence="7">Belongs to the SMC family.</text>
</comment>
<dbReference type="HAMAP" id="MF_01894">
    <property type="entry name" value="Smc_prok"/>
    <property type="match status" value="1"/>
</dbReference>
<feature type="coiled-coil region" evidence="7">
    <location>
        <begin position="679"/>
        <end position="887"/>
    </location>
</feature>
<dbReference type="Gene3D" id="3.30.70.1620">
    <property type="match status" value="1"/>
</dbReference>
<dbReference type="GO" id="GO:0003677">
    <property type="term" value="F:DNA binding"/>
    <property type="evidence" value="ECO:0007669"/>
    <property type="project" value="UniProtKB-UniRule"/>
</dbReference>